<protein>
    <submittedName>
        <fullName evidence="5">Helix-turn-helix domain-containing protein</fullName>
    </submittedName>
</protein>
<keyword evidence="2" id="KW-0238">DNA-binding</keyword>
<dbReference type="EMBL" id="CP136864">
    <property type="protein sequence ID" value="WOJ94412.1"/>
    <property type="molecule type" value="Genomic_DNA"/>
</dbReference>
<dbReference type="PROSITE" id="PS00041">
    <property type="entry name" value="HTH_ARAC_FAMILY_1"/>
    <property type="match status" value="1"/>
</dbReference>
<dbReference type="InterPro" id="IPR002818">
    <property type="entry name" value="DJ-1/PfpI"/>
</dbReference>
<dbReference type="PANTHER" id="PTHR43130:SF11">
    <property type="entry name" value="TRANSCRIPTIONAL REGULATORY PROTEIN"/>
    <property type="match status" value="1"/>
</dbReference>
<dbReference type="Pfam" id="PF01965">
    <property type="entry name" value="DJ-1_PfpI"/>
    <property type="match status" value="1"/>
</dbReference>
<proteinExistence type="predicted"/>
<dbReference type="SUPFAM" id="SSF52317">
    <property type="entry name" value="Class I glutamine amidotransferase-like"/>
    <property type="match status" value="1"/>
</dbReference>
<dbReference type="InterPro" id="IPR029062">
    <property type="entry name" value="Class_I_gatase-like"/>
</dbReference>
<dbReference type="Proteomes" id="UP001626537">
    <property type="component" value="Chromosome"/>
</dbReference>
<dbReference type="PROSITE" id="PS01124">
    <property type="entry name" value="HTH_ARAC_FAMILY_2"/>
    <property type="match status" value="1"/>
</dbReference>
<dbReference type="SMART" id="SM00342">
    <property type="entry name" value="HTH_ARAC"/>
    <property type="match status" value="1"/>
</dbReference>
<dbReference type="InterPro" id="IPR052158">
    <property type="entry name" value="INH-QAR"/>
</dbReference>
<dbReference type="PRINTS" id="PR00032">
    <property type="entry name" value="HTHARAC"/>
</dbReference>
<evidence type="ECO:0000256" key="3">
    <source>
        <dbReference type="ARBA" id="ARBA00023163"/>
    </source>
</evidence>
<accession>A0ABZ0I5U6</accession>
<keyword evidence="3" id="KW-0804">Transcription</keyword>
<evidence type="ECO:0000256" key="2">
    <source>
        <dbReference type="ARBA" id="ARBA00023125"/>
    </source>
</evidence>
<dbReference type="Gene3D" id="1.10.10.60">
    <property type="entry name" value="Homeodomain-like"/>
    <property type="match status" value="2"/>
</dbReference>
<dbReference type="InterPro" id="IPR020449">
    <property type="entry name" value="Tscrpt_reg_AraC-type_HTH"/>
</dbReference>
<dbReference type="SUPFAM" id="SSF46689">
    <property type="entry name" value="Homeodomain-like"/>
    <property type="match status" value="2"/>
</dbReference>
<evidence type="ECO:0000313" key="6">
    <source>
        <dbReference type="Proteomes" id="UP001626537"/>
    </source>
</evidence>
<evidence type="ECO:0000256" key="1">
    <source>
        <dbReference type="ARBA" id="ARBA00023015"/>
    </source>
</evidence>
<dbReference type="Pfam" id="PF12833">
    <property type="entry name" value="HTH_18"/>
    <property type="match status" value="1"/>
</dbReference>
<keyword evidence="6" id="KW-1185">Reference proteome</keyword>
<dbReference type="InterPro" id="IPR009057">
    <property type="entry name" value="Homeodomain-like_sf"/>
</dbReference>
<gene>
    <name evidence="5" type="ORF">R0135_04430</name>
</gene>
<sequence length="340" mass="37561">MPTAALVLYPEALATSVTLPAEILHAAAQMSQSRRGLGISATVQLVGVNGEHFVTLDSGLSLALDGDLSTLKNCDLLILPAIWRHPRRVLQNARRWLPRIKELHAQGSTVCSVGTASALLAETGLLDHRPATTHWHDFDRFERHYPAVDLKRRHLITQSQRLYCVGSVNSIGDFMVHFVEQWYGERIARAVEAQFSPEARQSFETAAFLQESSGAHHDAVIREAQDHMQLHPGDVHSLASLAARGGLSVRSFGRRFHKATGETPMRYLLNLRIREARALLQHSDLALADVAWRCGFSSPSRFSQAFRSATDLSPRAFREAVRGKRFGAATSTTASQTTEA</sequence>
<dbReference type="Gene3D" id="3.40.50.880">
    <property type="match status" value="1"/>
</dbReference>
<feature type="domain" description="HTH araC/xylS-type" evidence="4">
    <location>
        <begin position="218"/>
        <end position="320"/>
    </location>
</feature>
<evidence type="ECO:0000259" key="4">
    <source>
        <dbReference type="PROSITE" id="PS01124"/>
    </source>
</evidence>
<name>A0ABZ0I5U6_9GAMM</name>
<dbReference type="PANTHER" id="PTHR43130">
    <property type="entry name" value="ARAC-FAMILY TRANSCRIPTIONAL REGULATOR"/>
    <property type="match status" value="1"/>
</dbReference>
<dbReference type="InterPro" id="IPR018062">
    <property type="entry name" value="HTH_AraC-typ_CS"/>
</dbReference>
<dbReference type="RefSeq" id="WP_407349048.1">
    <property type="nucleotide sequence ID" value="NZ_CP136864.1"/>
</dbReference>
<reference evidence="5 6" key="1">
    <citation type="submission" date="2023-10" db="EMBL/GenBank/DDBJ databases">
        <title>Two novel species belonging to the OM43/NOR5 clade.</title>
        <authorList>
            <person name="Park M."/>
        </authorList>
    </citation>
    <scope>NUCLEOTIDE SEQUENCE [LARGE SCALE GENOMIC DNA]</scope>
    <source>
        <strain evidence="5 6">IMCC43200</strain>
    </source>
</reference>
<dbReference type="InterPro" id="IPR018060">
    <property type="entry name" value="HTH_AraC"/>
</dbReference>
<keyword evidence="1" id="KW-0805">Transcription regulation</keyword>
<evidence type="ECO:0000313" key="5">
    <source>
        <dbReference type="EMBL" id="WOJ94412.1"/>
    </source>
</evidence>
<organism evidence="5 6">
    <name type="scientific">Congregibacter variabilis</name>
    <dbReference type="NCBI Taxonomy" id="3081200"/>
    <lineage>
        <taxon>Bacteria</taxon>
        <taxon>Pseudomonadati</taxon>
        <taxon>Pseudomonadota</taxon>
        <taxon>Gammaproteobacteria</taxon>
        <taxon>Cellvibrionales</taxon>
        <taxon>Halieaceae</taxon>
        <taxon>Congregibacter</taxon>
    </lineage>
</organism>